<sequence length="46" mass="4997">MPDMMHMATMVETQATLVASANLLSSLAIFCAVVAVFALLIRWRAT</sequence>
<accession>A0A7W9WTA3</accession>
<dbReference type="Proteomes" id="UP000571554">
    <property type="component" value="Unassembled WGS sequence"/>
</dbReference>
<evidence type="ECO:0000313" key="3">
    <source>
        <dbReference type="Proteomes" id="UP000571554"/>
    </source>
</evidence>
<reference evidence="2 3" key="1">
    <citation type="submission" date="2020-08" db="EMBL/GenBank/DDBJ databases">
        <title>Above-ground endophytic microbial communities from plants in different locations in the United States.</title>
        <authorList>
            <person name="Frank C."/>
        </authorList>
    </citation>
    <scope>NUCLEOTIDE SEQUENCE [LARGE SCALE GENOMIC DNA]</scope>
    <source>
        <strain evidence="2 3">WP4_2_2</strain>
    </source>
</reference>
<keyword evidence="1" id="KW-0812">Transmembrane</keyword>
<evidence type="ECO:0000256" key="1">
    <source>
        <dbReference type="SAM" id="Phobius"/>
    </source>
</evidence>
<dbReference type="AlphaFoldDB" id="A0A7W9WTA3"/>
<proteinExistence type="predicted"/>
<comment type="caution">
    <text evidence="2">The sequence shown here is derived from an EMBL/GenBank/DDBJ whole genome shotgun (WGS) entry which is preliminary data.</text>
</comment>
<organism evidence="2 3">
    <name type="scientific">Paraburkholderia bannensis</name>
    <dbReference type="NCBI Taxonomy" id="765414"/>
    <lineage>
        <taxon>Bacteria</taxon>
        <taxon>Pseudomonadati</taxon>
        <taxon>Pseudomonadota</taxon>
        <taxon>Betaproteobacteria</taxon>
        <taxon>Burkholderiales</taxon>
        <taxon>Burkholderiaceae</taxon>
        <taxon>Paraburkholderia</taxon>
    </lineage>
</organism>
<protein>
    <submittedName>
        <fullName evidence="2">Uncharacterized protein</fullName>
    </submittedName>
</protein>
<name>A0A7W9WTA3_9BURK</name>
<dbReference type="RefSeq" id="WP_260175219.1">
    <property type="nucleotide sequence ID" value="NZ_JACHBW010000008.1"/>
</dbReference>
<dbReference type="EMBL" id="JACHBW010000008">
    <property type="protein sequence ID" value="MBB6103091.1"/>
    <property type="molecule type" value="Genomic_DNA"/>
</dbReference>
<feature type="transmembrane region" description="Helical" evidence="1">
    <location>
        <begin position="20"/>
        <end position="41"/>
    </location>
</feature>
<keyword evidence="3" id="KW-1185">Reference proteome</keyword>
<evidence type="ECO:0000313" key="2">
    <source>
        <dbReference type="EMBL" id="MBB6103091.1"/>
    </source>
</evidence>
<keyword evidence="1" id="KW-0472">Membrane</keyword>
<gene>
    <name evidence="2" type="ORF">F4827_002946</name>
</gene>
<keyword evidence="1" id="KW-1133">Transmembrane helix</keyword>